<proteinExistence type="predicted"/>
<comment type="caution">
    <text evidence="1">The sequence shown here is derived from an EMBL/GenBank/DDBJ whole genome shotgun (WGS) entry which is preliminary data.</text>
</comment>
<gene>
    <name evidence="1" type="ORF">GQ607_006715</name>
</gene>
<evidence type="ECO:0000313" key="1">
    <source>
        <dbReference type="EMBL" id="KAF0325897.1"/>
    </source>
</evidence>
<protein>
    <submittedName>
        <fullName evidence="1">Uncharacterized protein</fullName>
    </submittedName>
</protein>
<sequence>MSEYSVPRSELLSSAQLIELRREAKNRYHLQHVCDLSINDVDLEDFVDDYVEAHYRAMAKAQIVPLTSDTSTKTESKFRRLLRRISGAQLRPAPAI</sequence>
<dbReference type="AlphaFoldDB" id="A0A8H3ZSG8"/>
<organism evidence="1 2">
    <name type="scientific">Colletotrichum asianum</name>
    <dbReference type="NCBI Taxonomy" id="702518"/>
    <lineage>
        <taxon>Eukaryota</taxon>
        <taxon>Fungi</taxon>
        <taxon>Dikarya</taxon>
        <taxon>Ascomycota</taxon>
        <taxon>Pezizomycotina</taxon>
        <taxon>Sordariomycetes</taxon>
        <taxon>Hypocreomycetidae</taxon>
        <taxon>Glomerellales</taxon>
        <taxon>Glomerellaceae</taxon>
        <taxon>Colletotrichum</taxon>
        <taxon>Colletotrichum gloeosporioides species complex</taxon>
    </lineage>
</organism>
<dbReference type="EMBL" id="WOWK01000033">
    <property type="protein sequence ID" value="KAF0325897.1"/>
    <property type="molecule type" value="Genomic_DNA"/>
</dbReference>
<evidence type="ECO:0000313" key="2">
    <source>
        <dbReference type="Proteomes" id="UP000434172"/>
    </source>
</evidence>
<name>A0A8H3ZSG8_9PEZI</name>
<dbReference type="Proteomes" id="UP000434172">
    <property type="component" value="Unassembled WGS sequence"/>
</dbReference>
<reference evidence="1 2" key="1">
    <citation type="submission" date="2019-12" db="EMBL/GenBank/DDBJ databases">
        <title>A genome sequence resource for the geographically widespread anthracnose pathogen Colletotrichum asianum.</title>
        <authorList>
            <person name="Meng Y."/>
        </authorList>
    </citation>
    <scope>NUCLEOTIDE SEQUENCE [LARGE SCALE GENOMIC DNA]</scope>
    <source>
        <strain evidence="1 2">ICMP 18580</strain>
    </source>
</reference>
<keyword evidence="2" id="KW-1185">Reference proteome</keyword>
<accession>A0A8H3ZSG8</accession>
<dbReference type="OrthoDB" id="4826004at2759"/>